<dbReference type="AlphaFoldDB" id="A0AAV5FG49"/>
<keyword evidence="3" id="KW-1185">Reference proteome</keyword>
<evidence type="ECO:0000313" key="3">
    <source>
        <dbReference type="Proteomes" id="UP001054889"/>
    </source>
</evidence>
<dbReference type="Proteomes" id="UP001054889">
    <property type="component" value="Unassembled WGS sequence"/>
</dbReference>
<accession>A0AAV5FG49</accession>
<name>A0AAV5FG49_ELECO</name>
<dbReference type="EMBL" id="BQKI01000085">
    <property type="protein sequence ID" value="GJN33756.1"/>
    <property type="molecule type" value="Genomic_DNA"/>
</dbReference>
<proteinExistence type="predicted"/>
<evidence type="ECO:0000256" key="1">
    <source>
        <dbReference type="SAM" id="MobiDB-lite"/>
    </source>
</evidence>
<feature type="region of interest" description="Disordered" evidence="1">
    <location>
        <begin position="1"/>
        <end position="30"/>
    </location>
</feature>
<evidence type="ECO:0000313" key="2">
    <source>
        <dbReference type="EMBL" id="GJN33756.1"/>
    </source>
</evidence>
<reference evidence="2" key="1">
    <citation type="journal article" date="2018" name="DNA Res.">
        <title>Multiple hybrid de novo genome assembly of finger millet, an orphan allotetraploid crop.</title>
        <authorList>
            <person name="Hatakeyama M."/>
            <person name="Aluri S."/>
            <person name="Balachadran M.T."/>
            <person name="Sivarajan S.R."/>
            <person name="Patrignani A."/>
            <person name="Gruter S."/>
            <person name="Poveda L."/>
            <person name="Shimizu-Inatsugi R."/>
            <person name="Baeten J."/>
            <person name="Francoijs K.J."/>
            <person name="Nataraja K.N."/>
            <person name="Reddy Y.A.N."/>
            <person name="Phadnis S."/>
            <person name="Ravikumar R.L."/>
            <person name="Schlapbach R."/>
            <person name="Sreeman S.M."/>
            <person name="Shimizu K.K."/>
        </authorList>
    </citation>
    <scope>NUCLEOTIDE SEQUENCE</scope>
</reference>
<sequence length="81" mass="8711">MEPTRSPPAGFCGGDEARTASVRRRPRTTAPDQDTRLAVAFYASSACVRVRSPVACCSAPRGCRFIALRAFCFGEAMVVRA</sequence>
<protein>
    <submittedName>
        <fullName evidence="2">Uncharacterized protein</fullName>
    </submittedName>
</protein>
<organism evidence="2 3">
    <name type="scientific">Eleusine coracana subsp. coracana</name>
    <dbReference type="NCBI Taxonomy" id="191504"/>
    <lineage>
        <taxon>Eukaryota</taxon>
        <taxon>Viridiplantae</taxon>
        <taxon>Streptophyta</taxon>
        <taxon>Embryophyta</taxon>
        <taxon>Tracheophyta</taxon>
        <taxon>Spermatophyta</taxon>
        <taxon>Magnoliopsida</taxon>
        <taxon>Liliopsida</taxon>
        <taxon>Poales</taxon>
        <taxon>Poaceae</taxon>
        <taxon>PACMAD clade</taxon>
        <taxon>Chloridoideae</taxon>
        <taxon>Cynodonteae</taxon>
        <taxon>Eleusininae</taxon>
        <taxon>Eleusine</taxon>
    </lineage>
</organism>
<gene>
    <name evidence="2" type="primary">gb22379</name>
    <name evidence="2" type="ORF">PR202_gb22379</name>
</gene>
<reference evidence="2" key="2">
    <citation type="submission" date="2021-12" db="EMBL/GenBank/DDBJ databases">
        <title>Resequencing data analysis of finger millet.</title>
        <authorList>
            <person name="Hatakeyama M."/>
            <person name="Aluri S."/>
            <person name="Balachadran M.T."/>
            <person name="Sivarajan S.R."/>
            <person name="Poveda L."/>
            <person name="Shimizu-Inatsugi R."/>
            <person name="Schlapbach R."/>
            <person name="Sreeman S.M."/>
            <person name="Shimizu K.K."/>
        </authorList>
    </citation>
    <scope>NUCLEOTIDE SEQUENCE</scope>
</reference>
<comment type="caution">
    <text evidence="2">The sequence shown here is derived from an EMBL/GenBank/DDBJ whole genome shotgun (WGS) entry which is preliminary data.</text>
</comment>